<gene>
    <name evidence="1" type="ORF">SDC9_43243</name>
</gene>
<protein>
    <recommendedName>
        <fullName evidence="2">6-bladed beta-propeller</fullName>
    </recommendedName>
</protein>
<sequence>MIISCVNDSDNVIVVDPDSRSRISFDNLYRAKQVIELENSGLAMVGEVSKILFHKDRIFVLSGLKHSRYYYTVFDTTGRFLYRMNKRGRGPGEYIKIGDIFLNGDSLIVGCSDKFLYYDKDGNFITEKLIKAGTFISMEYIKTGDYLVNYGVCAPDSEDGNHYSVKLYSSNGSVLMKSLPIPQTISENPFFAMSSSVFLTEGDFTYFLPMTHNSIYSYSNVKQRFDELYVVNVSGRHTFDIQNVNAELIPGSRWLYEKDVLWVYDIGDNHLLFRINSTNRNESVISFFNRNTGINYIIDKDNFYDGINNFPIRPKDNNLGTLVSLVERENANAIILVYDLIYK</sequence>
<evidence type="ECO:0008006" key="2">
    <source>
        <dbReference type="Google" id="ProtNLM"/>
    </source>
</evidence>
<reference evidence="1" key="1">
    <citation type="submission" date="2019-08" db="EMBL/GenBank/DDBJ databases">
        <authorList>
            <person name="Kucharzyk K."/>
            <person name="Murdoch R.W."/>
            <person name="Higgins S."/>
            <person name="Loffler F."/>
        </authorList>
    </citation>
    <scope>NUCLEOTIDE SEQUENCE</scope>
</reference>
<evidence type="ECO:0000313" key="1">
    <source>
        <dbReference type="EMBL" id="MPL97055.1"/>
    </source>
</evidence>
<comment type="caution">
    <text evidence="1">The sequence shown here is derived from an EMBL/GenBank/DDBJ whole genome shotgun (WGS) entry which is preliminary data.</text>
</comment>
<accession>A0A644VZY8</accession>
<name>A0A644VZY8_9ZZZZ</name>
<dbReference type="EMBL" id="VSSQ01000538">
    <property type="protein sequence ID" value="MPL97055.1"/>
    <property type="molecule type" value="Genomic_DNA"/>
</dbReference>
<dbReference type="AlphaFoldDB" id="A0A644VZY8"/>
<organism evidence="1">
    <name type="scientific">bioreactor metagenome</name>
    <dbReference type="NCBI Taxonomy" id="1076179"/>
    <lineage>
        <taxon>unclassified sequences</taxon>
        <taxon>metagenomes</taxon>
        <taxon>ecological metagenomes</taxon>
    </lineage>
</organism>
<proteinExistence type="predicted"/>
<dbReference type="Pfam" id="PF17170">
    <property type="entry name" value="DUF5128"/>
    <property type="match status" value="1"/>
</dbReference>